<sequence>MEFKSYSHILRNKVLFDWAPFLRPIAYSAYAINSSPVIVLGNQKAGTSAIAALLAKATGGSYDIDLAGFRNPEYAALHAGAIDIKKVVQERALIEFSKDIVKEPGLTFLYPQLKEAFPQARFVFIVRDPRANIRSTLNRLNIPGSKTAIDPIEYPQISPIWKSILMNEWGRGTPGGSHIVRSAERWQQAVDLCADDDSRMHLIRYEDFNRGKVDAIEELAERLGRPVMSDITPFVDVQFQPKGKKVNSYTNFFGEENLRWIENICNRGMKKFNYTPEL</sequence>
<reference evidence="1 2" key="1">
    <citation type="submission" date="2020-03" db="EMBL/GenBank/DDBJ databases">
        <title>Genomic Encyclopedia of Type Strains, Phase IV (KMG-IV): sequencing the most valuable type-strain genomes for metagenomic binning, comparative biology and taxonomic classification.</title>
        <authorList>
            <person name="Goeker M."/>
        </authorList>
    </citation>
    <scope>NUCLEOTIDE SEQUENCE [LARGE SCALE GENOMIC DNA]</scope>
    <source>
        <strain evidence="1 2">DSM 105096</strain>
    </source>
</reference>
<dbReference type="Proteomes" id="UP000770785">
    <property type="component" value="Unassembled WGS sequence"/>
</dbReference>
<organism evidence="1 2">
    <name type="scientific">Neolewinella antarctica</name>
    <dbReference type="NCBI Taxonomy" id="442734"/>
    <lineage>
        <taxon>Bacteria</taxon>
        <taxon>Pseudomonadati</taxon>
        <taxon>Bacteroidota</taxon>
        <taxon>Saprospiria</taxon>
        <taxon>Saprospirales</taxon>
        <taxon>Lewinellaceae</taxon>
        <taxon>Neolewinella</taxon>
    </lineage>
</organism>
<keyword evidence="2" id="KW-1185">Reference proteome</keyword>
<gene>
    <name evidence="1" type="ORF">GGR27_001619</name>
</gene>
<dbReference type="Pfam" id="PF13469">
    <property type="entry name" value="Sulfotransfer_3"/>
    <property type="match status" value="1"/>
</dbReference>
<protein>
    <recommendedName>
        <fullName evidence="3">Sulfotransferase family protein</fullName>
    </recommendedName>
</protein>
<evidence type="ECO:0000313" key="1">
    <source>
        <dbReference type="EMBL" id="NJC26120.1"/>
    </source>
</evidence>
<dbReference type="SUPFAM" id="SSF52540">
    <property type="entry name" value="P-loop containing nucleoside triphosphate hydrolases"/>
    <property type="match status" value="1"/>
</dbReference>
<accession>A0ABX0XAN4</accession>
<proteinExistence type="predicted"/>
<dbReference type="InterPro" id="IPR027417">
    <property type="entry name" value="P-loop_NTPase"/>
</dbReference>
<comment type="caution">
    <text evidence="1">The sequence shown here is derived from an EMBL/GenBank/DDBJ whole genome shotgun (WGS) entry which is preliminary data.</text>
</comment>
<dbReference type="RefSeq" id="WP_168036877.1">
    <property type="nucleotide sequence ID" value="NZ_JAATJH010000002.1"/>
</dbReference>
<evidence type="ECO:0000313" key="2">
    <source>
        <dbReference type="Proteomes" id="UP000770785"/>
    </source>
</evidence>
<dbReference type="Gene3D" id="3.40.50.300">
    <property type="entry name" value="P-loop containing nucleotide triphosphate hydrolases"/>
    <property type="match status" value="1"/>
</dbReference>
<dbReference type="EMBL" id="JAATJH010000002">
    <property type="protein sequence ID" value="NJC26120.1"/>
    <property type="molecule type" value="Genomic_DNA"/>
</dbReference>
<evidence type="ECO:0008006" key="3">
    <source>
        <dbReference type="Google" id="ProtNLM"/>
    </source>
</evidence>
<name>A0ABX0XAN4_9BACT</name>